<protein>
    <submittedName>
        <fullName evidence="1">Uncharacterized protein</fullName>
    </submittedName>
</protein>
<sequence length="43" mass="4933">MLTLRALLVLVLVVWLAVLLCRLQKQQRINSGLQQQSEPILFS</sequence>
<accession>A0ABP1ZJU1</accession>
<dbReference type="Proteomes" id="UP000047420">
    <property type="component" value="Unassembled WGS sequence"/>
</dbReference>
<dbReference type="EMBL" id="CVMG01000028">
    <property type="protein sequence ID" value="CRG51623.1"/>
    <property type="molecule type" value="Genomic_DNA"/>
</dbReference>
<evidence type="ECO:0000313" key="1">
    <source>
        <dbReference type="EMBL" id="CRG51623.1"/>
    </source>
</evidence>
<proteinExistence type="predicted"/>
<reference evidence="1 2" key="1">
    <citation type="submission" date="2015-03" db="EMBL/GenBank/DDBJ databases">
        <authorList>
            <consortium name="Pathogen Informatics"/>
            <person name="Murphy D."/>
        </authorList>
    </citation>
    <scope>NUCLEOTIDE SEQUENCE [LARGE SCALE GENOMIC DNA]</scope>
    <source>
        <strain evidence="1 2">WP-931201</strain>
    </source>
</reference>
<evidence type="ECO:0000313" key="2">
    <source>
        <dbReference type="Proteomes" id="UP000047420"/>
    </source>
</evidence>
<gene>
    <name evidence="1" type="ORF">ERS008478_03263</name>
</gene>
<organism evidence="1 2">
    <name type="scientific">Yersinia wautersii</name>
    <dbReference type="NCBI Taxonomy" id="1341643"/>
    <lineage>
        <taxon>Bacteria</taxon>
        <taxon>Pseudomonadati</taxon>
        <taxon>Pseudomonadota</taxon>
        <taxon>Gammaproteobacteria</taxon>
        <taxon>Enterobacterales</taxon>
        <taxon>Yersiniaceae</taxon>
        <taxon>Yersinia</taxon>
    </lineage>
</organism>
<keyword evidence="2" id="KW-1185">Reference proteome</keyword>
<comment type="caution">
    <text evidence="1">The sequence shown here is derived from an EMBL/GenBank/DDBJ whole genome shotgun (WGS) entry which is preliminary data.</text>
</comment>
<name>A0ABP1ZJU1_9GAMM</name>